<sequence>MALSSDQCTPYLSVSLYRATGDAVASSELLTAIRDLARDNADKKGTERPRFPAVQDPSIESDGTTVAWAHYVEKRSPSWYVGEGIADTLNQLIIVASRGDLYALLFSDNGLRGTVAKKILRASNGPFSRIRRLSSSEINKAFVESQVRTLWLSGTHRRTAIKPDSKILSGLELETSLDPLGDQTYYFSSVRSTISLSEHHTSAVVGASPTESRIWIGPTRSWEEFIVSVGLVLDRAADYMSDAARPDRPLPILASAITALDGIEQPYDLAFIVPEQVADGAGPAGEDELRWLQQFGDAARFEVTAAAGSANFEADVYWADVRLGRLAYEFEQTLGSDVRLKIRRMDGFDNEARDADILKICRQPENITVYFDTGHTFSRGHFYETRFRDARFSDWRWVAMAHDETAFWQEKPLDGQRFAVENTGNAQDNSLFGMVARHWPNLEDRGQQTGWLVCDDGAMESADFIHINDISDPPELTLIHVKGSSSNNINRGLSVSDYEVVVGQAIKNLRHVDRGLLRDKLAANAEGVLQSAVWYNGDRQQNREALLALLDGLGSNLKTKVVVFQPRVRLSVFNNIRDKMDNGDPPDSEVRRMQQLDALLLGARSDCFSLGAAFIVIADADDE</sequence>
<accession>A0ABR6JDR9</accession>
<dbReference type="EMBL" id="JACIHP010000005">
    <property type="protein sequence ID" value="MBB4492497.1"/>
    <property type="molecule type" value="Genomic_DNA"/>
</dbReference>
<organism evidence="1 2">
    <name type="scientific">Agrobacterium radiobacter</name>
    <dbReference type="NCBI Taxonomy" id="362"/>
    <lineage>
        <taxon>Bacteria</taxon>
        <taxon>Pseudomonadati</taxon>
        <taxon>Pseudomonadota</taxon>
        <taxon>Alphaproteobacteria</taxon>
        <taxon>Hyphomicrobiales</taxon>
        <taxon>Rhizobiaceae</taxon>
        <taxon>Rhizobium/Agrobacterium group</taxon>
        <taxon>Agrobacterium</taxon>
        <taxon>Agrobacterium tumefaciens complex</taxon>
    </lineage>
</organism>
<evidence type="ECO:0000313" key="2">
    <source>
        <dbReference type="Proteomes" id="UP000534590"/>
    </source>
</evidence>
<dbReference type="Proteomes" id="UP000534590">
    <property type="component" value="Unassembled WGS sequence"/>
</dbReference>
<reference evidence="1 2" key="1">
    <citation type="submission" date="2020-08" db="EMBL/GenBank/DDBJ databases">
        <title>Genomic Encyclopedia of Type Strains, Phase IV (KMG-V): Genome sequencing to study the core and pangenomes of soil and plant-associated prokaryotes.</title>
        <authorList>
            <person name="Whitman W."/>
        </authorList>
    </citation>
    <scope>NUCLEOTIDE SEQUENCE [LARGE SCALE GENOMIC DNA]</scope>
    <source>
        <strain evidence="1 2">SEMIA 461</strain>
    </source>
</reference>
<comment type="caution">
    <text evidence="1">The sequence shown here is derived from an EMBL/GenBank/DDBJ whole genome shotgun (WGS) entry which is preliminary data.</text>
</comment>
<evidence type="ECO:0000313" key="1">
    <source>
        <dbReference type="EMBL" id="MBB4492497.1"/>
    </source>
</evidence>
<proteinExistence type="predicted"/>
<dbReference type="RefSeq" id="WP_236769096.1">
    <property type="nucleotide sequence ID" value="NZ_JACIGS010000005.1"/>
</dbReference>
<protein>
    <submittedName>
        <fullName evidence="1">Uncharacterized protein</fullName>
    </submittedName>
</protein>
<gene>
    <name evidence="1" type="ORF">GGE40_004342</name>
</gene>
<keyword evidence="2" id="KW-1185">Reference proteome</keyword>
<name>A0ABR6JDR9_AGRRD</name>